<sequence>MLNFIPPPSNKKERDKDDMVDEEGEKEENCNMMISSDYNDTTRRAMAMLSEKEMSFELIEALCKYIKNLGVPGAILIFHPGWNLIFALNMQTPVRAPRVWRPCISSASTSFPNTKRRPTQGF</sequence>
<evidence type="ECO:0000313" key="2">
    <source>
        <dbReference type="Proteomes" id="UP000085678"/>
    </source>
</evidence>
<accession>A0A1S3HRS0</accession>
<dbReference type="RefSeq" id="XP_013388733.1">
    <property type="nucleotide sequence ID" value="XM_013533279.1"/>
</dbReference>
<dbReference type="KEGG" id="lak:106157580"/>
<reference evidence="3" key="1">
    <citation type="submission" date="2025-08" db="UniProtKB">
        <authorList>
            <consortium name="RefSeq"/>
        </authorList>
    </citation>
    <scope>IDENTIFICATION</scope>
    <source>
        <tissue evidence="3">Gonads</tissue>
    </source>
</reference>
<dbReference type="OrthoDB" id="5600252at2759"/>
<gene>
    <name evidence="3" type="primary">LOC106157580</name>
</gene>
<organism evidence="2 3">
    <name type="scientific">Lingula anatina</name>
    <name type="common">Brachiopod</name>
    <name type="synonym">Lingula unguis</name>
    <dbReference type="NCBI Taxonomy" id="7574"/>
    <lineage>
        <taxon>Eukaryota</taxon>
        <taxon>Metazoa</taxon>
        <taxon>Spiralia</taxon>
        <taxon>Lophotrochozoa</taxon>
        <taxon>Brachiopoda</taxon>
        <taxon>Linguliformea</taxon>
        <taxon>Lingulata</taxon>
        <taxon>Lingulida</taxon>
        <taxon>Linguloidea</taxon>
        <taxon>Lingulidae</taxon>
        <taxon>Lingula</taxon>
    </lineage>
</organism>
<dbReference type="Proteomes" id="UP000085678">
    <property type="component" value="Unplaced"/>
</dbReference>
<evidence type="ECO:0000256" key="1">
    <source>
        <dbReference type="SAM" id="MobiDB-lite"/>
    </source>
</evidence>
<feature type="region of interest" description="Disordered" evidence="1">
    <location>
        <begin position="1"/>
        <end position="29"/>
    </location>
</feature>
<evidence type="ECO:0000313" key="3">
    <source>
        <dbReference type="RefSeq" id="XP_013388733.1"/>
    </source>
</evidence>
<dbReference type="AlphaFoldDB" id="A0A1S3HRS0"/>
<dbReference type="InParanoid" id="A0A1S3HRS0"/>
<dbReference type="GeneID" id="106157580"/>
<protein>
    <submittedName>
        <fullName evidence="3">ATP-dependent RNA helicase A protein-like</fullName>
    </submittedName>
</protein>
<proteinExistence type="predicted"/>
<keyword evidence="2" id="KW-1185">Reference proteome</keyword>
<name>A0A1S3HRS0_LINAN</name>
<dbReference type="STRING" id="7574.A0A1S3HRS0"/>